<evidence type="ECO:0000256" key="1">
    <source>
        <dbReference type="SAM" id="MobiDB-lite"/>
    </source>
</evidence>
<sequence>EPSRGGHRTGRLRGVPRRGDARGLARRRLRRERRRCPRGRRARVDHQSRRGAGGQRAALRPGRPAALLRASAHQPQARLADLRRGVGRRRGGAVPSGGAGRHTGRRRHERDGSRAGGGGTCAAHLAVRRATRQALASVSAPYRPL</sequence>
<feature type="non-terminal residue" evidence="2">
    <location>
        <position position="145"/>
    </location>
</feature>
<name>A0A6J4HN72_9ACTN</name>
<proteinExistence type="predicted"/>
<feature type="compositionally biased region" description="Low complexity" evidence="1">
    <location>
        <begin position="55"/>
        <end position="72"/>
    </location>
</feature>
<reference evidence="2" key="1">
    <citation type="submission" date="2020-02" db="EMBL/GenBank/DDBJ databases">
        <authorList>
            <person name="Meier V. D."/>
        </authorList>
    </citation>
    <scope>NUCLEOTIDE SEQUENCE</scope>
    <source>
        <strain evidence="2">AVDCRST_MAG52</strain>
    </source>
</reference>
<dbReference type="AlphaFoldDB" id="A0A6J4HN72"/>
<organism evidence="2">
    <name type="scientific">uncultured Blastococcus sp</name>
    <dbReference type="NCBI Taxonomy" id="217144"/>
    <lineage>
        <taxon>Bacteria</taxon>
        <taxon>Bacillati</taxon>
        <taxon>Actinomycetota</taxon>
        <taxon>Actinomycetes</taxon>
        <taxon>Geodermatophilales</taxon>
        <taxon>Geodermatophilaceae</taxon>
        <taxon>Blastococcus</taxon>
        <taxon>environmental samples</taxon>
    </lineage>
</organism>
<gene>
    <name evidence="2" type="ORF">AVDCRST_MAG52-892</name>
</gene>
<evidence type="ECO:0000313" key="2">
    <source>
        <dbReference type="EMBL" id="CAA9228282.1"/>
    </source>
</evidence>
<feature type="compositionally biased region" description="Basic residues" evidence="1">
    <location>
        <begin position="1"/>
        <end position="16"/>
    </location>
</feature>
<dbReference type="EMBL" id="CADCTN010000058">
    <property type="protein sequence ID" value="CAA9228282.1"/>
    <property type="molecule type" value="Genomic_DNA"/>
</dbReference>
<accession>A0A6J4HN72</accession>
<feature type="non-terminal residue" evidence="2">
    <location>
        <position position="1"/>
    </location>
</feature>
<protein>
    <submittedName>
        <fullName evidence="2">Uncharacterized protein</fullName>
    </submittedName>
</protein>
<feature type="compositionally biased region" description="Basic residues" evidence="1">
    <location>
        <begin position="24"/>
        <end position="41"/>
    </location>
</feature>
<feature type="region of interest" description="Disordered" evidence="1">
    <location>
        <begin position="1"/>
        <end position="120"/>
    </location>
</feature>